<dbReference type="EMBL" id="SNRW01003821">
    <property type="protein sequence ID" value="KAA6388847.1"/>
    <property type="molecule type" value="Genomic_DNA"/>
</dbReference>
<keyword evidence="6 7" id="KW-0472">Membrane</keyword>
<feature type="domain" description="ABC transmembrane type-1" evidence="8">
    <location>
        <begin position="16"/>
        <end position="253"/>
    </location>
</feature>
<evidence type="ECO:0000256" key="6">
    <source>
        <dbReference type="ARBA" id="ARBA00023136"/>
    </source>
</evidence>
<dbReference type="GO" id="GO:0140359">
    <property type="term" value="F:ABC-type transporter activity"/>
    <property type="evidence" value="ECO:0007669"/>
    <property type="project" value="InterPro"/>
</dbReference>
<keyword evidence="1" id="KW-0813">Transport</keyword>
<feature type="transmembrane region" description="Helical" evidence="7">
    <location>
        <begin position="44"/>
        <end position="68"/>
    </location>
</feature>
<sequence length="417" mass="47937">MLIFGVGTWKLILGQVLQFISTGLAVVQPLLMRALLKAVSDKQNYLLITFPYVPGILIILFQFLSILFQSWADRYNYHFSVQTHGALNGQIYEKSLNLNLNQQSSTDTGKLLTLISYDVQAVCSQISTLMCITRLPVCILVPLVFVFVDFGVSTLIAVALIILLMFPLLYFSKKNVGMAPAYLLENDIRMKITNEVLHNIRVVKFNGLENVFIDRIEKARYSQVWKSFWTAIYAQIVNLIQKSIEPIVYSVLIPSYVFINNVSELDFPIKVMPDLKFLNLMTKESKSISQYYMAYKSINGRLNHIHSFLMLPELKQESYESHIDDEKVALQIENGSFSWGDHVSVPVIDAETEKMKQQKENLQKKMELEIKQQMGKINKIDQKNDSNIETAAQRYQIRSIYYQLANLIYKHSSIQIC</sequence>
<name>A0A5J4W1S3_9EUKA</name>
<dbReference type="SUPFAM" id="SSF90123">
    <property type="entry name" value="ABC transporter transmembrane region"/>
    <property type="match status" value="1"/>
</dbReference>
<dbReference type="GO" id="GO:0005524">
    <property type="term" value="F:ATP binding"/>
    <property type="evidence" value="ECO:0007669"/>
    <property type="project" value="UniProtKB-KW"/>
</dbReference>
<organism evidence="9 10">
    <name type="scientific">Streblomastix strix</name>
    <dbReference type="NCBI Taxonomy" id="222440"/>
    <lineage>
        <taxon>Eukaryota</taxon>
        <taxon>Metamonada</taxon>
        <taxon>Preaxostyla</taxon>
        <taxon>Oxymonadida</taxon>
        <taxon>Streblomastigidae</taxon>
        <taxon>Streblomastix</taxon>
    </lineage>
</organism>
<keyword evidence="5 7" id="KW-1133">Transmembrane helix</keyword>
<dbReference type="GO" id="GO:0016020">
    <property type="term" value="C:membrane"/>
    <property type="evidence" value="ECO:0007669"/>
    <property type="project" value="InterPro"/>
</dbReference>
<comment type="caution">
    <text evidence="9">The sequence shown here is derived from an EMBL/GenBank/DDBJ whole genome shotgun (WGS) entry which is preliminary data.</text>
</comment>
<dbReference type="InterPro" id="IPR011527">
    <property type="entry name" value="ABC1_TM_dom"/>
</dbReference>
<keyword evidence="3" id="KW-0547">Nucleotide-binding</keyword>
<feature type="transmembrane region" description="Helical" evidence="7">
    <location>
        <begin position="150"/>
        <end position="171"/>
    </location>
</feature>
<evidence type="ECO:0000256" key="5">
    <source>
        <dbReference type="ARBA" id="ARBA00022989"/>
    </source>
</evidence>
<evidence type="ECO:0000256" key="4">
    <source>
        <dbReference type="ARBA" id="ARBA00022840"/>
    </source>
</evidence>
<dbReference type="PROSITE" id="PS50929">
    <property type="entry name" value="ABC_TM1F"/>
    <property type="match status" value="1"/>
</dbReference>
<dbReference type="OrthoDB" id="6500128at2759"/>
<evidence type="ECO:0000256" key="7">
    <source>
        <dbReference type="SAM" id="Phobius"/>
    </source>
</evidence>
<gene>
    <name evidence="9" type="ORF">EZS28_015623</name>
</gene>
<keyword evidence="2 7" id="KW-0812">Transmembrane</keyword>
<feature type="transmembrane region" description="Helical" evidence="7">
    <location>
        <begin position="12"/>
        <end position="32"/>
    </location>
</feature>
<dbReference type="InterPro" id="IPR036640">
    <property type="entry name" value="ABC1_TM_sf"/>
</dbReference>
<evidence type="ECO:0000256" key="1">
    <source>
        <dbReference type="ARBA" id="ARBA00022448"/>
    </source>
</evidence>
<dbReference type="PANTHER" id="PTHR24223">
    <property type="entry name" value="ATP-BINDING CASSETTE SUB-FAMILY C"/>
    <property type="match status" value="1"/>
</dbReference>
<accession>A0A5J4W1S3</accession>
<reference evidence="9 10" key="1">
    <citation type="submission" date="2019-03" db="EMBL/GenBank/DDBJ databases">
        <title>Single cell metagenomics reveals metabolic interactions within the superorganism composed of flagellate Streblomastix strix and complex community of Bacteroidetes bacteria on its surface.</title>
        <authorList>
            <person name="Treitli S.C."/>
            <person name="Kolisko M."/>
            <person name="Husnik F."/>
            <person name="Keeling P."/>
            <person name="Hampl V."/>
        </authorList>
    </citation>
    <scope>NUCLEOTIDE SEQUENCE [LARGE SCALE GENOMIC DNA]</scope>
    <source>
        <strain evidence="9">ST1C</strain>
    </source>
</reference>
<dbReference type="InterPro" id="IPR050173">
    <property type="entry name" value="ABC_transporter_C-like"/>
</dbReference>
<evidence type="ECO:0000256" key="3">
    <source>
        <dbReference type="ARBA" id="ARBA00022741"/>
    </source>
</evidence>
<keyword evidence="4" id="KW-0067">ATP-binding</keyword>
<evidence type="ECO:0000259" key="8">
    <source>
        <dbReference type="PROSITE" id="PS50929"/>
    </source>
</evidence>
<protein>
    <recommendedName>
        <fullName evidence="8">ABC transmembrane type-1 domain-containing protein</fullName>
    </recommendedName>
</protein>
<dbReference type="Proteomes" id="UP000324800">
    <property type="component" value="Unassembled WGS sequence"/>
</dbReference>
<dbReference type="Gene3D" id="1.20.1560.10">
    <property type="entry name" value="ABC transporter type 1, transmembrane domain"/>
    <property type="match status" value="1"/>
</dbReference>
<dbReference type="Pfam" id="PF00664">
    <property type="entry name" value="ABC_membrane"/>
    <property type="match status" value="1"/>
</dbReference>
<evidence type="ECO:0000313" key="10">
    <source>
        <dbReference type="Proteomes" id="UP000324800"/>
    </source>
</evidence>
<evidence type="ECO:0000313" key="9">
    <source>
        <dbReference type="EMBL" id="KAA6388847.1"/>
    </source>
</evidence>
<dbReference type="AlphaFoldDB" id="A0A5J4W1S3"/>
<evidence type="ECO:0000256" key="2">
    <source>
        <dbReference type="ARBA" id="ARBA00022692"/>
    </source>
</evidence>
<proteinExistence type="predicted"/>